<gene>
    <name evidence="3" type="ORF">EXIGLDRAFT_770033</name>
</gene>
<feature type="transmembrane region" description="Helical" evidence="2">
    <location>
        <begin position="116"/>
        <end position="136"/>
    </location>
</feature>
<keyword evidence="4" id="KW-1185">Reference proteome</keyword>
<organism evidence="3 4">
    <name type="scientific">Exidia glandulosa HHB12029</name>
    <dbReference type="NCBI Taxonomy" id="1314781"/>
    <lineage>
        <taxon>Eukaryota</taxon>
        <taxon>Fungi</taxon>
        <taxon>Dikarya</taxon>
        <taxon>Basidiomycota</taxon>
        <taxon>Agaricomycotina</taxon>
        <taxon>Agaricomycetes</taxon>
        <taxon>Auriculariales</taxon>
        <taxon>Exidiaceae</taxon>
        <taxon>Exidia</taxon>
    </lineage>
</organism>
<keyword evidence="2" id="KW-1133">Transmembrane helix</keyword>
<feature type="region of interest" description="Disordered" evidence="1">
    <location>
        <begin position="358"/>
        <end position="406"/>
    </location>
</feature>
<feature type="compositionally biased region" description="Basic and acidic residues" evidence="1">
    <location>
        <begin position="368"/>
        <end position="384"/>
    </location>
</feature>
<dbReference type="InParanoid" id="A0A165H1F9"/>
<name>A0A165H1F9_EXIGL</name>
<dbReference type="AlphaFoldDB" id="A0A165H1F9"/>
<reference evidence="3 4" key="1">
    <citation type="journal article" date="2016" name="Mol. Biol. Evol.">
        <title>Comparative Genomics of Early-Diverging Mushroom-Forming Fungi Provides Insights into the Origins of Lignocellulose Decay Capabilities.</title>
        <authorList>
            <person name="Nagy L.G."/>
            <person name="Riley R."/>
            <person name="Tritt A."/>
            <person name="Adam C."/>
            <person name="Daum C."/>
            <person name="Floudas D."/>
            <person name="Sun H."/>
            <person name="Yadav J.S."/>
            <person name="Pangilinan J."/>
            <person name="Larsson K.H."/>
            <person name="Matsuura K."/>
            <person name="Barry K."/>
            <person name="Labutti K."/>
            <person name="Kuo R."/>
            <person name="Ohm R.A."/>
            <person name="Bhattacharya S.S."/>
            <person name="Shirouzu T."/>
            <person name="Yoshinaga Y."/>
            <person name="Martin F.M."/>
            <person name="Grigoriev I.V."/>
            <person name="Hibbett D.S."/>
        </authorList>
    </citation>
    <scope>NUCLEOTIDE SEQUENCE [LARGE SCALE GENOMIC DNA]</scope>
    <source>
        <strain evidence="3 4">HHB12029</strain>
    </source>
</reference>
<evidence type="ECO:0000256" key="2">
    <source>
        <dbReference type="SAM" id="Phobius"/>
    </source>
</evidence>
<proteinExistence type="predicted"/>
<evidence type="ECO:0000313" key="4">
    <source>
        <dbReference type="Proteomes" id="UP000077266"/>
    </source>
</evidence>
<keyword evidence="2" id="KW-0812">Transmembrane</keyword>
<accession>A0A165H1F9</accession>
<sequence length="406" mass="46184">MEIDSRCSYISLITSAVLILTGAYEPLLKRRPEPTLEPVQPQSSTLLDELAYNVKNIPGYGSYNTKWYPTATGYERLPEPPREPLIKLLLNLTVAIARDLRVYWTDRFDLTNDTTVRFAGYFLLSILFIISFAWTYTRLCGCNASGESLMRAVKTRIGPRLRSATLESSLGHVWKSLYPRMGSLALNLVAALWCYFDSNEDWRILRELVLLLLVFPISTQDNYSPLQRARHILAFTREDFMRRNRTIWQHYIIPDVQWLVRRLPVTIRAALCTALGGRLVPETPPPVRPIVIEFAVNWRDTDGRIRTLKVKGELFDNDTPSESYCLTVHSNSCEIMDGLGDHLYEARDELIARESQRLREQAASNARARADATRTASDGRDDRSVSGSSESETAVEPPPTYAGYDL</sequence>
<evidence type="ECO:0000256" key="1">
    <source>
        <dbReference type="SAM" id="MobiDB-lite"/>
    </source>
</evidence>
<dbReference type="EMBL" id="KV426030">
    <property type="protein sequence ID" value="KZV91313.1"/>
    <property type="molecule type" value="Genomic_DNA"/>
</dbReference>
<protein>
    <submittedName>
        <fullName evidence="3">Uncharacterized protein</fullName>
    </submittedName>
</protein>
<evidence type="ECO:0000313" key="3">
    <source>
        <dbReference type="EMBL" id="KZV91313.1"/>
    </source>
</evidence>
<keyword evidence="2" id="KW-0472">Membrane</keyword>
<dbReference type="Proteomes" id="UP000077266">
    <property type="component" value="Unassembled WGS sequence"/>
</dbReference>